<keyword evidence="14" id="KW-0732">Signal</keyword>
<dbReference type="NCBIfam" id="TIGR01260">
    <property type="entry name" value="ATP_synt_c"/>
    <property type="match status" value="1"/>
</dbReference>
<evidence type="ECO:0000313" key="16">
    <source>
        <dbReference type="EMBL" id="TWU27351.1"/>
    </source>
</evidence>
<keyword evidence="4 13" id="KW-0138">CF(0)</keyword>
<keyword evidence="5 13" id="KW-0812">Transmembrane</keyword>
<dbReference type="Gene3D" id="1.20.20.10">
    <property type="entry name" value="F1F0 ATP synthase subunit C"/>
    <property type="match status" value="1"/>
</dbReference>
<evidence type="ECO:0000256" key="3">
    <source>
        <dbReference type="ARBA" id="ARBA00022448"/>
    </source>
</evidence>
<keyword evidence="17" id="KW-1185">Reference proteome</keyword>
<name>A0A5C6CV86_9BACT</name>
<dbReference type="Proteomes" id="UP000318437">
    <property type="component" value="Unassembled WGS sequence"/>
</dbReference>
<comment type="function">
    <text evidence="12 13">F(1)F(0) ATP synthase produces ATP from ADP in the presence of a proton or sodium gradient. F-type ATPases consist of two structural domains, F(1) containing the extramembraneous catalytic core and F(0) containing the membrane proton channel, linked together by a central stalk and a peripheral stalk. During catalysis, ATP synthesis in the catalytic domain of F(1) is coupled via a rotary mechanism of the central stalk subunits to proton translocation.</text>
</comment>
<keyword evidence="11 13" id="KW-0066">ATP synthesis</keyword>
<comment type="function">
    <text evidence="13">Key component of the F(0) channel; it plays a direct role in translocation across the membrane. A homomeric c-ring of between 10-14 subunits forms the central stalk rotor element with the F(1) delta and epsilon subunits.</text>
</comment>
<evidence type="ECO:0000256" key="1">
    <source>
        <dbReference type="ARBA" id="ARBA00004141"/>
    </source>
</evidence>
<dbReference type="InterPro" id="IPR000454">
    <property type="entry name" value="ATP_synth_F0_csu"/>
</dbReference>
<evidence type="ECO:0000256" key="14">
    <source>
        <dbReference type="SAM" id="SignalP"/>
    </source>
</evidence>
<keyword evidence="7 13" id="KW-1133">Transmembrane helix</keyword>
<evidence type="ECO:0000256" key="13">
    <source>
        <dbReference type="HAMAP-Rule" id="MF_01396"/>
    </source>
</evidence>
<comment type="subcellular location">
    <subcellularLocation>
        <location evidence="13">Cell membrane</location>
        <topology evidence="13">Multi-pass membrane protein</topology>
    </subcellularLocation>
    <subcellularLocation>
        <location evidence="1">Membrane</location>
        <topology evidence="1">Multi-pass membrane protein</topology>
    </subcellularLocation>
</comment>
<evidence type="ECO:0000259" key="15">
    <source>
        <dbReference type="Pfam" id="PF00137"/>
    </source>
</evidence>
<dbReference type="SUPFAM" id="SSF81333">
    <property type="entry name" value="F1F0 ATP synthase subunit C"/>
    <property type="match status" value="1"/>
</dbReference>
<keyword evidence="13" id="KW-1003">Cell membrane</keyword>
<evidence type="ECO:0000256" key="2">
    <source>
        <dbReference type="ARBA" id="ARBA00006704"/>
    </source>
</evidence>
<organism evidence="16 17">
    <name type="scientific">Bythopirellula polymerisocia</name>
    <dbReference type="NCBI Taxonomy" id="2528003"/>
    <lineage>
        <taxon>Bacteria</taxon>
        <taxon>Pseudomonadati</taxon>
        <taxon>Planctomycetota</taxon>
        <taxon>Planctomycetia</taxon>
        <taxon>Pirellulales</taxon>
        <taxon>Lacipirellulaceae</taxon>
        <taxon>Bythopirellula</taxon>
    </lineage>
</organism>
<protein>
    <recommendedName>
        <fullName evidence="13">ATP synthase subunit c</fullName>
    </recommendedName>
    <alternativeName>
        <fullName evidence="13">ATP synthase F(0) sector subunit c</fullName>
    </alternativeName>
    <alternativeName>
        <fullName evidence="13">F-type ATPase subunit c</fullName>
        <shortName evidence="13">F-ATPase subunit c</shortName>
    </alternativeName>
    <alternativeName>
        <fullName evidence="13">Lipid-binding protein</fullName>
    </alternativeName>
</protein>
<keyword evidence="9 13" id="KW-0446">Lipid-binding</keyword>
<feature type="domain" description="V-ATPase proteolipid subunit C-like" evidence="15">
    <location>
        <begin position="39"/>
        <end position="102"/>
    </location>
</feature>
<gene>
    <name evidence="16" type="primary">atpE_2</name>
    <name evidence="13" type="synonym">atpE</name>
    <name evidence="16" type="ORF">Pla144_21230</name>
</gene>
<keyword evidence="8 13" id="KW-0406">Ion transport</keyword>
<evidence type="ECO:0000256" key="12">
    <source>
        <dbReference type="ARBA" id="ARBA00025198"/>
    </source>
</evidence>
<evidence type="ECO:0000256" key="4">
    <source>
        <dbReference type="ARBA" id="ARBA00022547"/>
    </source>
</evidence>
<dbReference type="CDD" id="cd18121">
    <property type="entry name" value="ATP-synt_Fo_c"/>
    <property type="match status" value="1"/>
</dbReference>
<evidence type="ECO:0000313" key="17">
    <source>
        <dbReference type="Proteomes" id="UP000318437"/>
    </source>
</evidence>
<dbReference type="GO" id="GO:0045259">
    <property type="term" value="C:proton-transporting ATP synthase complex"/>
    <property type="evidence" value="ECO:0007669"/>
    <property type="project" value="UniProtKB-KW"/>
</dbReference>
<accession>A0A5C6CV86</accession>
<comment type="similarity">
    <text evidence="2 13">Belongs to the ATPase C chain family.</text>
</comment>
<proteinExistence type="inferred from homology"/>
<feature type="transmembrane region" description="Helical" evidence="13">
    <location>
        <begin position="38"/>
        <end position="59"/>
    </location>
</feature>
<dbReference type="InterPro" id="IPR038662">
    <property type="entry name" value="ATP_synth_F0_csu_sf"/>
</dbReference>
<evidence type="ECO:0000256" key="6">
    <source>
        <dbReference type="ARBA" id="ARBA00022781"/>
    </source>
</evidence>
<evidence type="ECO:0000256" key="8">
    <source>
        <dbReference type="ARBA" id="ARBA00023065"/>
    </source>
</evidence>
<comment type="caution">
    <text evidence="16">The sequence shown here is derived from an EMBL/GenBank/DDBJ whole genome shotgun (WGS) entry which is preliminary data.</text>
</comment>
<evidence type="ECO:0000256" key="5">
    <source>
        <dbReference type="ARBA" id="ARBA00022692"/>
    </source>
</evidence>
<feature type="transmembrane region" description="Helical" evidence="13">
    <location>
        <begin position="80"/>
        <end position="102"/>
    </location>
</feature>
<dbReference type="InterPro" id="IPR035921">
    <property type="entry name" value="F/V-ATP_Csub_sf"/>
</dbReference>
<keyword evidence="10 13" id="KW-0472">Membrane</keyword>
<keyword evidence="3 13" id="KW-0813">Transport</keyword>
<dbReference type="GO" id="GO:0005886">
    <property type="term" value="C:plasma membrane"/>
    <property type="evidence" value="ECO:0007669"/>
    <property type="project" value="UniProtKB-SubCell"/>
</dbReference>
<evidence type="ECO:0000256" key="10">
    <source>
        <dbReference type="ARBA" id="ARBA00023136"/>
    </source>
</evidence>
<dbReference type="GO" id="GO:0033177">
    <property type="term" value="C:proton-transporting two-sector ATPase complex, proton-transporting domain"/>
    <property type="evidence" value="ECO:0007669"/>
    <property type="project" value="InterPro"/>
</dbReference>
<dbReference type="PROSITE" id="PS00605">
    <property type="entry name" value="ATPASE_C"/>
    <property type="match status" value="1"/>
</dbReference>
<feature type="site" description="Reversibly protonated during proton transport" evidence="13">
    <location>
        <position position="89"/>
    </location>
</feature>
<dbReference type="PRINTS" id="PR00124">
    <property type="entry name" value="ATPASEC"/>
</dbReference>
<dbReference type="RefSeq" id="WP_146451058.1">
    <property type="nucleotide sequence ID" value="NZ_SJPS01000003.1"/>
</dbReference>
<dbReference type="InterPro" id="IPR005953">
    <property type="entry name" value="ATP_synth_csu_bac/chlpt"/>
</dbReference>
<dbReference type="Pfam" id="PF00137">
    <property type="entry name" value="ATP-synt_C"/>
    <property type="match status" value="1"/>
</dbReference>
<reference evidence="16 17" key="1">
    <citation type="submission" date="2019-02" db="EMBL/GenBank/DDBJ databases">
        <title>Deep-cultivation of Planctomycetes and their phenomic and genomic characterization uncovers novel biology.</title>
        <authorList>
            <person name="Wiegand S."/>
            <person name="Jogler M."/>
            <person name="Boedeker C."/>
            <person name="Pinto D."/>
            <person name="Vollmers J."/>
            <person name="Rivas-Marin E."/>
            <person name="Kohn T."/>
            <person name="Peeters S.H."/>
            <person name="Heuer A."/>
            <person name="Rast P."/>
            <person name="Oberbeckmann S."/>
            <person name="Bunk B."/>
            <person name="Jeske O."/>
            <person name="Meyerdierks A."/>
            <person name="Storesund J.E."/>
            <person name="Kallscheuer N."/>
            <person name="Luecker S."/>
            <person name="Lage O.M."/>
            <person name="Pohl T."/>
            <person name="Merkel B.J."/>
            <person name="Hornburger P."/>
            <person name="Mueller R.-W."/>
            <person name="Bruemmer F."/>
            <person name="Labrenz M."/>
            <person name="Spormann A.M."/>
            <person name="Op Den Camp H."/>
            <person name="Overmann J."/>
            <person name="Amann R."/>
            <person name="Jetten M.S.M."/>
            <person name="Mascher T."/>
            <person name="Medema M.H."/>
            <person name="Devos D.P."/>
            <person name="Kaster A.-K."/>
            <person name="Ovreas L."/>
            <person name="Rohde M."/>
            <person name="Galperin M.Y."/>
            <person name="Jogler C."/>
        </authorList>
    </citation>
    <scope>NUCLEOTIDE SEQUENCE [LARGE SCALE GENOMIC DNA]</scope>
    <source>
        <strain evidence="16 17">Pla144</strain>
    </source>
</reference>
<dbReference type="InterPro" id="IPR002379">
    <property type="entry name" value="ATPase_proteolipid_c-like_dom"/>
</dbReference>
<dbReference type="HAMAP" id="MF_01396">
    <property type="entry name" value="ATP_synth_c_bact"/>
    <property type="match status" value="1"/>
</dbReference>
<evidence type="ECO:0000256" key="9">
    <source>
        <dbReference type="ARBA" id="ARBA00023121"/>
    </source>
</evidence>
<feature type="chain" id="PRO_5022997162" description="ATP synthase subunit c" evidence="14">
    <location>
        <begin position="23"/>
        <end position="103"/>
    </location>
</feature>
<dbReference type="AlphaFoldDB" id="A0A5C6CV86"/>
<dbReference type="OrthoDB" id="291624at2"/>
<dbReference type="InterPro" id="IPR020537">
    <property type="entry name" value="ATP_synth_F0_csu_DDCD_BS"/>
</dbReference>
<evidence type="ECO:0000256" key="7">
    <source>
        <dbReference type="ARBA" id="ARBA00022989"/>
    </source>
</evidence>
<dbReference type="EMBL" id="SJPS01000003">
    <property type="protein sequence ID" value="TWU27351.1"/>
    <property type="molecule type" value="Genomic_DNA"/>
</dbReference>
<keyword evidence="6 13" id="KW-0375">Hydrogen ion transport</keyword>
<evidence type="ECO:0000256" key="11">
    <source>
        <dbReference type="ARBA" id="ARBA00023310"/>
    </source>
</evidence>
<dbReference type="GO" id="GO:0008289">
    <property type="term" value="F:lipid binding"/>
    <property type="evidence" value="ECO:0007669"/>
    <property type="project" value="UniProtKB-KW"/>
</dbReference>
<dbReference type="GO" id="GO:0046933">
    <property type="term" value="F:proton-transporting ATP synthase activity, rotational mechanism"/>
    <property type="evidence" value="ECO:0007669"/>
    <property type="project" value="UniProtKB-UniRule"/>
</dbReference>
<feature type="signal peptide" evidence="14">
    <location>
        <begin position="1"/>
        <end position="22"/>
    </location>
</feature>
<sequence precursor="true">MKLVKLLSFCWAALAVAGPAMAQGAGDAAAAGGGISLNLGAAFGAGLVIIGAALGIGRIGGQAVEGMSRQPEAAGNIQTAMIISAALIEGATFFALIVCMLFN</sequence>